<gene>
    <name evidence="1" type="ORF">FHQ07_03765</name>
</gene>
<keyword evidence="2" id="KW-1185">Reference proteome</keyword>
<dbReference type="KEGG" id="thes:FHQ07_03765"/>
<evidence type="ECO:0008006" key="3">
    <source>
        <dbReference type="Google" id="ProtNLM"/>
    </source>
</evidence>
<sequence length="110" mass="12339">MKITVALLMAIALTGCGASRAEKQQQDFFEVQAYSYLKRDMKEQEILSWAEQHKLSRVSDGSKDIILFAPGITTRWPHFPCAKTFTQIRIKLTDSNGLASYQLGRGGICL</sequence>
<proteinExistence type="predicted"/>
<dbReference type="Proteomes" id="UP000308149">
    <property type="component" value="Chromosome"/>
</dbReference>
<name>A0A5B7ZMY1_9GAMM</name>
<dbReference type="RefSeq" id="WP_139715417.1">
    <property type="nucleotide sequence ID" value="NZ_CP040871.1"/>
</dbReference>
<accession>A0A5B7ZMY1</accession>
<dbReference type="OrthoDB" id="6058603at2"/>
<dbReference type="AlphaFoldDB" id="A0A5B7ZMY1"/>
<dbReference type="PROSITE" id="PS51257">
    <property type="entry name" value="PROKAR_LIPOPROTEIN"/>
    <property type="match status" value="1"/>
</dbReference>
<organism evidence="1 2">
    <name type="scientific">Thermomonas aquatica</name>
    <dbReference type="NCBI Taxonomy" id="2202149"/>
    <lineage>
        <taxon>Bacteria</taxon>
        <taxon>Pseudomonadati</taxon>
        <taxon>Pseudomonadota</taxon>
        <taxon>Gammaproteobacteria</taxon>
        <taxon>Lysobacterales</taxon>
        <taxon>Lysobacteraceae</taxon>
        <taxon>Thermomonas</taxon>
    </lineage>
</organism>
<protein>
    <recommendedName>
        <fullName evidence="3">Lipoprotein</fullName>
    </recommendedName>
</protein>
<evidence type="ECO:0000313" key="1">
    <source>
        <dbReference type="EMBL" id="QDA56491.1"/>
    </source>
</evidence>
<reference evidence="1 2" key="1">
    <citation type="submission" date="2019-06" db="EMBL/GenBank/DDBJ databases">
        <title>Thermomonas aquatica sp. nov., isolated from an industrial wastewater treatment plant.</title>
        <authorList>
            <person name="Jeon J.H."/>
            <person name="Park D.-S."/>
        </authorList>
    </citation>
    <scope>NUCLEOTIDE SEQUENCE [LARGE SCALE GENOMIC DNA]</scope>
    <source>
        <strain evidence="1 2">SY21</strain>
    </source>
</reference>
<evidence type="ECO:0000313" key="2">
    <source>
        <dbReference type="Proteomes" id="UP000308149"/>
    </source>
</evidence>
<dbReference type="EMBL" id="CP040871">
    <property type="protein sequence ID" value="QDA56491.1"/>
    <property type="molecule type" value="Genomic_DNA"/>
</dbReference>